<evidence type="ECO:0000313" key="5">
    <source>
        <dbReference type="Proteomes" id="UP000623509"/>
    </source>
</evidence>
<dbReference type="InterPro" id="IPR024478">
    <property type="entry name" value="HlyB_4HB_MCP"/>
</dbReference>
<dbReference type="RefSeq" id="WP_095525725.1">
    <property type="nucleotide sequence ID" value="NZ_MDUX01000067.1"/>
</dbReference>
<dbReference type="Proteomes" id="UP000623509">
    <property type="component" value="Unassembled WGS sequence"/>
</dbReference>
<dbReference type="Proteomes" id="UP000216107">
    <property type="component" value="Unassembled WGS sequence"/>
</dbReference>
<dbReference type="EMBL" id="MDUX01000067">
    <property type="protein sequence ID" value="KAF7598052.1"/>
    <property type="molecule type" value="Genomic_DNA"/>
</dbReference>
<dbReference type="InterPro" id="IPR047347">
    <property type="entry name" value="YvaQ-like_sensor"/>
</dbReference>
<proteinExistence type="predicted"/>
<keyword evidence="5" id="KW-1185">Reference proteome</keyword>
<evidence type="ECO:0000313" key="4">
    <source>
        <dbReference type="Proteomes" id="UP000216107"/>
    </source>
</evidence>
<dbReference type="AlphaFoldDB" id="A0A272F0K9"/>
<dbReference type="EMBL" id="NMRN01000001">
    <property type="protein sequence ID" value="PAS95400.1"/>
    <property type="molecule type" value="Genomic_DNA"/>
</dbReference>
<comment type="caution">
    <text evidence="3">The sequence shown here is derived from an EMBL/GenBank/DDBJ whole genome shotgun (WGS) entry which is preliminary data.</text>
</comment>
<dbReference type="OrthoDB" id="9763018at2"/>
<gene>
    <name evidence="2" type="ORF">BGI27_15400</name>
    <name evidence="3" type="ORF">CGU29_00755</name>
</gene>
<evidence type="ECO:0000259" key="1">
    <source>
        <dbReference type="Pfam" id="PF12729"/>
    </source>
</evidence>
<evidence type="ECO:0000313" key="2">
    <source>
        <dbReference type="EMBL" id="KAF7598052.1"/>
    </source>
</evidence>
<feature type="domain" description="Chemotaxis methyl-accepting receptor HlyB-like 4HB MCP" evidence="1">
    <location>
        <begin position="6"/>
        <end position="182"/>
    </location>
</feature>
<reference evidence="2 5" key="1">
    <citation type="submission" date="2016-08" db="EMBL/GenBank/DDBJ databases">
        <title>Candidatus Dactylopiibacterium carminicum genome sequence.</title>
        <authorList>
            <person name="Ramirez-Puebla S.T."/>
            <person name="Ormeno-Orrillo E."/>
            <person name="Vera-Ponce De Leon A."/>
            <person name="Luis L."/>
            <person name="Sanchez-Flores A."/>
            <person name="Monica R."/>
            <person name="Martinez-Romero E."/>
        </authorList>
    </citation>
    <scope>NUCLEOTIDE SEQUENCE [LARGE SCALE GENOMIC DNA]</scope>
    <source>
        <strain evidence="2">END1</strain>
    </source>
</reference>
<dbReference type="Pfam" id="PF12729">
    <property type="entry name" value="4HB_MCP_1"/>
    <property type="match status" value="1"/>
</dbReference>
<name>A0A272F0K9_9RHOO</name>
<dbReference type="CDD" id="cd19411">
    <property type="entry name" value="MCP2201-like_sensor"/>
    <property type="match status" value="1"/>
</dbReference>
<reference evidence="3 4" key="2">
    <citation type="submission" date="2017-07" db="EMBL/GenBank/DDBJ databases">
        <title>Candidatus Dactylopiibacterium carminicum, a nitrogen-fixing symbiont of the cochineal insect Dactylopius coccus and Dactylopius opuntiae (Hemiptera: Coccoidea: Dactylopiidae).</title>
        <authorList>
            <person name="Vera A."/>
        </authorList>
    </citation>
    <scope>NUCLEOTIDE SEQUENCE [LARGE SCALE GENOMIC DNA]</scope>
    <source>
        <strain evidence="3 4">NFDCM</strain>
    </source>
</reference>
<dbReference type="Gene3D" id="6.10.340.10">
    <property type="match status" value="1"/>
</dbReference>
<accession>A0A272F0K9</accession>
<sequence>MRWFDNLRFRNKLLINFLVCSGLLIAALLLSTGLLGRLGDDVHHFTDSAMPAMKSTGNISELRLRYRVRSLEYLLPGTPEQRGKLEESLKDLDAEVQKSITAHASLVTSDQQRQVLEDVRKRSQAYRESVDAAVALVRAGDEEGAQGLRRKEWVERANALRDKTNELAELTLKEAELRGASAVSHADYAKESVWALLVISCDLSIAFAMWFAMRIGRSLEMLVQSANHVASGDLTHPCPVARRTSSACCNRPWSACAGHSARWCSA</sequence>
<evidence type="ECO:0000313" key="3">
    <source>
        <dbReference type="EMBL" id="PAS95400.1"/>
    </source>
</evidence>
<organism evidence="3 4">
    <name type="scientific">Candidatus Dactylopiibacterium carminicum</name>
    <dbReference type="NCBI Taxonomy" id="857335"/>
    <lineage>
        <taxon>Bacteria</taxon>
        <taxon>Pseudomonadati</taxon>
        <taxon>Pseudomonadota</taxon>
        <taxon>Betaproteobacteria</taxon>
        <taxon>Rhodocyclales</taxon>
        <taxon>Rhodocyclaceae</taxon>
        <taxon>Candidatus Dactylopiibacterium</taxon>
    </lineage>
</organism>
<protein>
    <recommendedName>
        <fullName evidence="1">Chemotaxis methyl-accepting receptor HlyB-like 4HB MCP domain-containing protein</fullName>
    </recommendedName>
</protein>